<organism evidence="1 2">
    <name type="scientific">Avena sativa</name>
    <name type="common">Oat</name>
    <dbReference type="NCBI Taxonomy" id="4498"/>
    <lineage>
        <taxon>Eukaryota</taxon>
        <taxon>Viridiplantae</taxon>
        <taxon>Streptophyta</taxon>
        <taxon>Embryophyta</taxon>
        <taxon>Tracheophyta</taxon>
        <taxon>Spermatophyta</taxon>
        <taxon>Magnoliopsida</taxon>
        <taxon>Liliopsida</taxon>
        <taxon>Poales</taxon>
        <taxon>Poaceae</taxon>
        <taxon>BOP clade</taxon>
        <taxon>Pooideae</taxon>
        <taxon>Poodae</taxon>
        <taxon>Poeae</taxon>
        <taxon>Poeae Chloroplast Group 1 (Aveneae type)</taxon>
        <taxon>Aveninae</taxon>
        <taxon>Avena</taxon>
    </lineage>
</organism>
<keyword evidence="2" id="KW-1185">Reference proteome</keyword>
<proteinExistence type="predicted"/>
<reference evidence="1" key="1">
    <citation type="submission" date="2021-05" db="EMBL/GenBank/DDBJ databases">
        <authorList>
            <person name="Scholz U."/>
            <person name="Mascher M."/>
            <person name="Fiebig A."/>
        </authorList>
    </citation>
    <scope>NUCLEOTIDE SEQUENCE [LARGE SCALE GENOMIC DNA]</scope>
</reference>
<accession>A0ACD5X4I5</accession>
<dbReference type="Proteomes" id="UP001732700">
    <property type="component" value="Chromosome 4D"/>
</dbReference>
<evidence type="ECO:0000313" key="1">
    <source>
        <dbReference type="EnsemblPlants" id="AVESA.00010b.r2.4DG0739290.1.CDS"/>
    </source>
</evidence>
<reference evidence="1" key="2">
    <citation type="submission" date="2025-09" db="UniProtKB">
        <authorList>
            <consortium name="EnsemblPlants"/>
        </authorList>
    </citation>
    <scope>IDENTIFICATION</scope>
</reference>
<dbReference type="EnsemblPlants" id="AVESA.00010b.r2.4DG0739290.1">
    <property type="protein sequence ID" value="AVESA.00010b.r2.4DG0739290.1.CDS"/>
    <property type="gene ID" value="AVESA.00010b.r2.4DG0739290"/>
</dbReference>
<evidence type="ECO:0000313" key="2">
    <source>
        <dbReference type="Proteomes" id="UP001732700"/>
    </source>
</evidence>
<sequence>MFEDFTEQALDVIAITKEEMRFIAAMNTNGNLVRLIVHAVVIVAVGYMLDEIYRRICGATDGQTVTAEASGTNTPILEVYGTNLTRLAQEGKLEPVVGRKKEIKSVIRILGKMKKKNPCLIGEPGVGKTVIAEGLALRIAAGDVPETIEGKTVMALDLGLIVAGTSYRGEFEERLKNLMAEIKQNGQVIVFLDEVHTLLRAGAAEGALDAANILKPALARGEIQCIGATTFDEYRKYIEKDPALERRFHPVKVAEPTVDETIGILKGLQERYEIHHKLRYTDEALVAAARLSQQYISDRFQPDKAIDLVDEAGSHVRLQHGKVPEQVKDLDKKRKEIIKKKNHAVQCLQFELAGELRGEELELTSLITSAVPAVTEADIQRVVSSWTGVPVEKVSADESDRLRKMEETLRRRVIGQNDAVAAVCRAIRRARAGLGNPRRPIASFVFAGPTGVGKTELVKALASCYYGSEEAMVRLDMSEFSETHTVSRLVGACPGYVGHDEGGQLTEAVRRRPHTVVLLDEIEKAHGDVYNVLLQVMEDGRLTDGKGRTVDFKDALIVMTSNAGSGLVAGNGGGGVTSVMVEEEMKREHGFPPEFLNRLDEVIVFRQLSKPDVKKIASIMLGEVVGRVRERGIGLQVTEGFKELVAEKGYDPSYGARPLRRSIVRLLEDRLADMMHGQHDGPRPHPKTPELVAA</sequence>
<name>A0ACD5X4I5_AVESA</name>
<protein>
    <submittedName>
        <fullName evidence="1">Uncharacterized protein</fullName>
    </submittedName>
</protein>